<name>A0A1U9VDC2_9RALS</name>
<proteinExistence type="predicted"/>
<evidence type="ECO:0000256" key="1">
    <source>
        <dbReference type="SAM" id="MobiDB-lite"/>
    </source>
</evidence>
<dbReference type="EMBL" id="CP019911">
    <property type="protein sequence ID" value="AQW28658.1"/>
    <property type="molecule type" value="Genomic_DNA"/>
</dbReference>
<organism evidence="2 3">
    <name type="scientific">blood disease bacterium A2-HR MARDI</name>
    <dbReference type="NCBI Taxonomy" id="1944648"/>
    <lineage>
        <taxon>Bacteria</taxon>
        <taxon>Pseudomonadati</taxon>
        <taxon>Pseudomonadota</taxon>
        <taxon>Betaproteobacteria</taxon>
        <taxon>Burkholderiales</taxon>
        <taxon>Burkholderiaceae</taxon>
        <taxon>Ralstonia</taxon>
        <taxon>Ralstonia solanacearum species complex</taxon>
    </lineage>
</organism>
<dbReference type="RefSeq" id="WP_078221566.1">
    <property type="nucleotide sequence ID" value="NZ_CP019911.1"/>
</dbReference>
<accession>A0A1U9VDC2</accession>
<sequence>MNYYEHHIGDYAEATAHLSFIEDAAYSRLIRKYYATEKPLPADQKAVQRLVGARTKEEREAVATVLEEFFTLQDDGWHNTRCDEEIAHYKEGDAEREQKNTHEKERMRRHREERSRLFAELREHGITPKWDTPVTQLREILKRTSNAPATRTGGEQERTSNAPATANQTPDTNTQSPDTTTHVSKDTQGSGTPTRAGAVCVALRAEGLASVNPAHPDLIALLDDGAEIQEFVSAARIAREKGKGFAYVIGIVKGQRADAQRMAAEAKTKPRQGANHDGHDVEEPA</sequence>
<feature type="region of interest" description="Disordered" evidence="1">
    <location>
        <begin position="91"/>
        <end position="112"/>
    </location>
</feature>
<feature type="region of interest" description="Disordered" evidence="1">
    <location>
        <begin position="261"/>
        <end position="285"/>
    </location>
</feature>
<protein>
    <recommendedName>
        <fullName evidence="4">DUF1376 domain-containing protein</fullName>
    </recommendedName>
</protein>
<dbReference type="AlphaFoldDB" id="A0A1U9VDC2"/>
<feature type="compositionally biased region" description="Polar residues" evidence="1">
    <location>
        <begin position="159"/>
        <end position="193"/>
    </location>
</feature>
<evidence type="ECO:0000313" key="3">
    <source>
        <dbReference type="Proteomes" id="UP000189628"/>
    </source>
</evidence>
<feature type="region of interest" description="Disordered" evidence="1">
    <location>
        <begin position="143"/>
        <end position="194"/>
    </location>
</feature>
<evidence type="ECO:0000313" key="2">
    <source>
        <dbReference type="EMBL" id="AQW28658.1"/>
    </source>
</evidence>
<reference evidence="2 3" key="1">
    <citation type="submission" date="2017-02" db="EMBL/GenBank/DDBJ databases">
        <title>Blood Disease Bacterium A2-HR MARDI.</title>
        <authorList>
            <person name="Badrun R."/>
            <person name="Abu Bakar N."/>
            <person name="Laboh R."/>
        </authorList>
    </citation>
    <scope>NUCLEOTIDE SEQUENCE [LARGE SCALE GENOMIC DNA]</scope>
    <source>
        <strain evidence="2 3">A2-HR MARDI</strain>
    </source>
</reference>
<evidence type="ECO:0008006" key="4">
    <source>
        <dbReference type="Google" id="ProtNLM"/>
    </source>
</evidence>
<dbReference type="InterPro" id="IPR010781">
    <property type="entry name" value="DUF1376"/>
</dbReference>
<gene>
    <name evidence="2" type="ORF">B0B51_00535</name>
</gene>
<dbReference type="Pfam" id="PF07120">
    <property type="entry name" value="DUF1376"/>
    <property type="match status" value="1"/>
</dbReference>
<dbReference type="Proteomes" id="UP000189628">
    <property type="component" value="Chromosome"/>
</dbReference>